<feature type="non-terminal residue" evidence="10">
    <location>
        <position position="1"/>
    </location>
</feature>
<sequence length="980" mass="108687">KMSSGPPSLVEACAEVSRAFSLNADPRLLANAIDSQGVYEKEVAEGRIEKYKGNVLERHRTTGERRVEQLSQSIEALKNARDIHRGLYIADGLIMAKKYIREPQRLPLGMEKEPPAIPPKRGFVSTQQLTNAGSRSPHFQRRSASRSRVRSELTGDMGSPYSTASTALASSLTPSSITPFARPFGSSFNAAVAARDAAPKLPARTRSNLLSMESGATMRSPLELERDRTFTTHASYFSPSSTVSATNRLYDEQLRHSASSSPVSQISSSTAPTVVHVPPSATAATLRAAGIVCGRAAGANEVSDDVLAQCLVKAFNGFQSSYCRLSDGVFRMSAGCAISGSKRGRVLRLLQMASHAHAMNMSSAQGSDLMTEAFIVGIQETRRRFTQDVIELEKQRGANLTTRSLDFAVTGKWELALARVASLAALLRQPQMKGMTILHELYLHYTSLANTRIMEETVVVSLLDSVMFVFSNLLRQWLLDGTLNVHNTEFLIKERAGHGGEQGEAAMVKSWQTRFELDRKLLPAFLDRNLPKMILSVGKCARLLAGEDLDDQLAHHRTRVANLDLTRLYRLDGNERAGIGKELGTMERSICGLVVERLLTRDQLKEHLRAIHHIFLCLNERYATHLFEAIDSMCRDVQSISSTRTQYAAAQAFISAAKTAALFFPFKLPVDAAAKESSSDTALCSARSARDRSRVTVTPTYKAPRLAAIVLGKSAVEHYQSLFHTIWPVYSTRLALSEARNELLFISDASRRLGKGTSASLRAFQLAMATAGSFFDNLIRYFIQGVISTFQITVYSNQLVARLDRAGSVEECIKHHKGFLLSMADHVGVTLTGDKRGPSKLTSSLHNTRGVLLEEASSLLDLFWTWTREAEREQLLRKTKSEEMEMGADAASTTLLEFEKIEEKIRREEAEKRQVASSTKILAIFDRFSMQMKAYIDLYETEGKKNEMSKLLLSMKLKKRKEEEAPTTTKPPRELKWTRA</sequence>
<evidence type="ECO:0000256" key="5">
    <source>
        <dbReference type="ARBA" id="ARBA00023212"/>
    </source>
</evidence>
<evidence type="ECO:0000259" key="9">
    <source>
        <dbReference type="Pfam" id="PF17681"/>
    </source>
</evidence>
<feature type="compositionally biased region" description="Basic and acidic residues" evidence="7">
    <location>
        <begin position="971"/>
        <end position="980"/>
    </location>
</feature>
<evidence type="ECO:0000313" key="11">
    <source>
        <dbReference type="Proteomes" id="UP001432027"/>
    </source>
</evidence>
<dbReference type="GO" id="GO:0000922">
    <property type="term" value="C:spindle pole"/>
    <property type="evidence" value="ECO:0007669"/>
    <property type="project" value="InterPro"/>
</dbReference>
<keyword evidence="3" id="KW-0963">Cytoplasm</keyword>
<dbReference type="GO" id="GO:0000278">
    <property type="term" value="P:mitotic cell cycle"/>
    <property type="evidence" value="ECO:0007669"/>
    <property type="project" value="TreeGrafter"/>
</dbReference>
<dbReference type="GO" id="GO:0031122">
    <property type="term" value="P:cytoplasmic microtubule organization"/>
    <property type="evidence" value="ECO:0007669"/>
    <property type="project" value="TreeGrafter"/>
</dbReference>
<reference evidence="10" key="1">
    <citation type="submission" date="2023-10" db="EMBL/GenBank/DDBJ databases">
        <title>Genome assembly of Pristionchus species.</title>
        <authorList>
            <person name="Yoshida K."/>
            <person name="Sommer R.J."/>
        </authorList>
    </citation>
    <scope>NUCLEOTIDE SEQUENCE</scope>
    <source>
        <strain evidence="10">RS0144</strain>
    </source>
</reference>
<dbReference type="InterPro" id="IPR041470">
    <property type="entry name" value="GCP_N"/>
</dbReference>
<evidence type="ECO:0000256" key="7">
    <source>
        <dbReference type="SAM" id="MobiDB-lite"/>
    </source>
</evidence>
<feature type="region of interest" description="Disordered" evidence="7">
    <location>
        <begin position="129"/>
        <end position="161"/>
    </location>
</feature>
<proteinExistence type="inferred from homology"/>
<name>A0AAV5SYX2_9BILA</name>
<dbReference type="AlphaFoldDB" id="A0AAV5SYX2"/>
<evidence type="ECO:0000256" key="3">
    <source>
        <dbReference type="ARBA" id="ARBA00022490"/>
    </source>
</evidence>
<dbReference type="GO" id="GO:0051011">
    <property type="term" value="F:microtubule minus-end binding"/>
    <property type="evidence" value="ECO:0007669"/>
    <property type="project" value="TreeGrafter"/>
</dbReference>
<evidence type="ECO:0000259" key="8">
    <source>
        <dbReference type="Pfam" id="PF04130"/>
    </source>
</evidence>
<evidence type="ECO:0000313" key="10">
    <source>
        <dbReference type="EMBL" id="GMS87970.1"/>
    </source>
</evidence>
<feature type="domain" description="Gamma tubulin complex component protein N-terminal" evidence="9">
    <location>
        <begin position="310"/>
        <end position="554"/>
    </location>
</feature>
<keyword evidence="5" id="KW-0206">Cytoskeleton</keyword>
<dbReference type="InterPro" id="IPR042241">
    <property type="entry name" value="GCP_C_sf"/>
</dbReference>
<comment type="caution">
    <text evidence="10">The sequence shown here is derived from an EMBL/GenBank/DDBJ whole genome shotgun (WGS) entry which is preliminary data.</text>
</comment>
<evidence type="ECO:0008006" key="12">
    <source>
        <dbReference type="Google" id="ProtNLM"/>
    </source>
</evidence>
<feature type="domain" description="Gamma tubulin complex component C-terminal" evidence="8">
    <location>
        <begin position="604"/>
        <end position="955"/>
    </location>
</feature>
<dbReference type="InterPro" id="IPR007259">
    <property type="entry name" value="GCP"/>
</dbReference>
<dbReference type="PANTHER" id="PTHR19302">
    <property type="entry name" value="GAMMA TUBULIN COMPLEX PROTEIN"/>
    <property type="match status" value="1"/>
</dbReference>
<dbReference type="GO" id="GO:0051225">
    <property type="term" value="P:spindle assembly"/>
    <property type="evidence" value="ECO:0007669"/>
    <property type="project" value="TreeGrafter"/>
</dbReference>
<evidence type="ECO:0000256" key="6">
    <source>
        <dbReference type="SAM" id="Coils"/>
    </source>
</evidence>
<dbReference type="GO" id="GO:0051321">
    <property type="term" value="P:meiotic cell cycle"/>
    <property type="evidence" value="ECO:0007669"/>
    <property type="project" value="TreeGrafter"/>
</dbReference>
<accession>A0AAV5SYX2</accession>
<comment type="similarity">
    <text evidence="2">Belongs to the TUBGCP family.</text>
</comment>
<dbReference type="Pfam" id="PF04130">
    <property type="entry name" value="GCP_C_terminal"/>
    <property type="match status" value="1"/>
</dbReference>
<keyword evidence="11" id="KW-1185">Reference proteome</keyword>
<dbReference type="Gene3D" id="1.20.120.1900">
    <property type="entry name" value="Gamma-tubulin complex, C-terminal domain"/>
    <property type="match status" value="1"/>
</dbReference>
<evidence type="ECO:0000256" key="2">
    <source>
        <dbReference type="ARBA" id="ARBA00010337"/>
    </source>
</evidence>
<dbReference type="InterPro" id="IPR040457">
    <property type="entry name" value="GCP_C"/>
</dbReference>
<evidence type="ECO:0000256" key="4">
    <source>
        <dbReference type="ARBA" id="ARBA00022701"/>
    </source>
</evidence>
<comment type="subcellular location">
    <subcellularLocation>
        <location evidence="1">Cytoplasm</location>
        <location evidence="1">Cytoskeleton</location>
    </subcellularLocation>
</comment>
<dbReference type="EMBL" id="BTSX01000003">
    <property type="protein sequence ID" value="GMS87970.1"/>
    <property type="molecule type" value="Genomic_DNA"/>
</dbReference>
<dbReference type="PANTHER" id="PTHR19302:SF14">
    <property type="entry name" value="GAMMA-TUBULIN COMPLEX COMPONENT 3"/>
    <property type="match status" value="1"/>
</dbReference>
<dbReference type="GO" id="GO:0005874">
    <property type="term" value="C:microtubule"/>
    <property type="evidence" value="ECO:0007669"/>
    <property type="project" value="UniProtKB-KW"/>
</dbReference>
<dbReference type="GO" id="GO:0007020">
    <property type="term" value="P:microtubule nucleation"/>
    <property type="evidence" value="ECO:0007669"/>
    <property type="project" value="InterPro"/>
</dbReference>
<organism evidence="10 11">
    <name type="scientific">Pristionchus entomophagus</name>
    <dbReference type="NCBI Taxonomy" id="358040"/>
    <lineage>
        <taxon>Eukaryota</taxon>
        <taxon>Metazoa</taxon>
        <taxon>Ecdysozoa</taxon>
        <taxon>Nematoda</taxon>
        <taxon>Chromadorea</taxon>
        <taxon>Rhabditida</taxon>
        <taxon>Rhabditina</taxon>
        <taxon>Diplogasteromorpha</taxon>
        <taxon>Diplogasteroidea</taxon>
        <taxon>Neodiplogasteridae</taxon>
        <taxon>Pristionchus</taxon>
    </lineage>
</organism>
<dbReference type="Proteomes" id="UP001432027">
    <property type="component" value="Unassembled WGS sequence"/>
</dbReference>
<feature type="region of interest" description="Disordered" evidence="7">
    <location>
        <begin position="959"/>
        <end position="980"/>
    </location>
</feature>
<keyword evidence="6" id="KW-0175">Coiled coil</keyword>
<keyword evidence="4" id="KW-0493">Microtubule</keyword>
<gene>
    <name evidence="10" type="ORF">PENTCL1PPCAC_10145</name>
</gene>
<feature type="coiled-coil region" evidence="6">
    <location>
        <begin position="891"/>
        <end position="918"/>
    </location>
</feature>
<evidence type="ECO:0000256" key="1">
    <source>
        <dbReference type="ARBA" id="ARBA00004245"/>
    </source>
</evidence>
<feature type="compositionally biased region" description="Basic residues" evidence="7">
    <location>
        <begin position="138"/>
        <end position="148"/>
    </location>
</feature>
<dbReference type="GO" id="GO:0043015">
    <property type="term" value="F:gamma-tubulin binding"/>
    <property type="evidence" value="ECO:0007669"/>
    <property type="project" value="InterPro"/>
</dbReference>
<dbReference type="Pfam" id="PF17681">
    <property type="entry name" value="GCP_N_terminal"/>
    <property type="match status" value="1"/>
</dbReference>
<dbReference type="GO" id="GO:0000930">
    <property type="term" value="C:gamma-tubulin complex"/>
    <property type="evidence" value="ECO:0007669"/>
    <property type="project" value="TreeGrafter"/>
</dbReference>
<protein>
    <recommendedName>
        <fullName evidence="12">Gamma-tubulin complex component</fullName>
    </recommendedName>
</protein>